<dbReference type="Proteomes" id="UP000005408">
    <property type="component" value="Unassembled WGS sequence"/>
</dbReference>
<feature type="region of interest" description="Disordered" evidence="1">
    <location>
        <begin position="12"/>
        <end position="110"/>
    </location>
</feature>
<evidence type="ECO:0000256" key="1">
    <source>
        <dbReference type="SAM" id="MobiDB-lite"/>
    </source>
</evidence>
<feature type="compositionally biased region" description="Low complexity" evidence="1">
    <location>
        <begin position="19"/>
        <end position="33"/>
    </location>
</feature>
<name>A0A8W8MAC2_MAGGI</name>
<protein>
    <submittedName>
        <fullName evidence="2">Uncharacterized protein</fullName>
    </submittedName>
</protein>
<sequence>MQRHRICMMLRSKRKSKSPYARPTRAPAAARKAVSVSNSNRQTPDDADPQAVAKATESLNLDTHSDGSGPALHQPLILGPSSSMAAHSSGLTTTNPFAKREGNPPHSTICDNSLIEVKAVGSQQATQDLWDMTPTPVYDIPMSRIEAMERLTTKFLRRWLSIPHCFSSVGLYSAKTIFQLPPSSLIEEYKVTKVRQHLTLTDRKDEKVRGARVNLEAGRKWSVQETVLEAELHLKQAADIVENVQIYMCSSLETRPGNSNIIRWGTADKRVQRKLVQKEVQVMEGDSRIVKAVGMKKQGSWVNWEAARQRKVTWSDIWSMEPNRLQFLLRSVYDVLPSPTNMAVWGLSDDPNCKLCGKPALEQKLSSCSVALSEGRYTWQHGQILLELADSLSRARKRPPSKDRRLEFINFV</sequence>
<keyword evidence="3" id="KW-1185">Reference proteome</keyword>
<evidence type="ECO:0000313" key="3">
    <source>
        <dbReference type="Proteomes" id="UP000005408"/>
    </source>
</evidence>
<reference evidence="2" key="1">
    <citation type="submission" date="2022-08" db="UniProtKB">
        <authorList>
            <consortium name="EnsemblMetazoa"/>
        </authorList>
    </citation>
    <scope>IDENTIFICATION</scope>
    <source>
        <strain evidence="2">05x7-T-G4-1.051#20</strain>
    </source>
</reference>
<feature type="compositionally biased region" description="Polar residues" evidence="1">
    <location>
        <begin position="80"/>
        <end position="96"/>
    </location>
</feature>
<evidence type="ECO:0000313" key="2">
    <source>
        <dbReference type="EnsemblMetazoa" id="G32063.1:cds"/>
    </source>
</evidence>
<proteinExistence type="predicted"/>
<organism evidence="2 3">
    <name type="scientific">Magallana gigas</name>
    <name type="common">Pacific oyster</name>
    <name type="synonym">Crassostrea gigas</name>
    <dbReference type="NCBI Taxonomy" id="29159"/>
    <lineage>
        <taxon>Eukaryota</taxon>
        <taxon>Metazoa</taxon>
        <taxon>Spiralia</taxon>
        <taxon>Lophotrochozoa</taxon>
        <taxon>Mollusca</taxon>
        <taxon>Bivalvia</taxon>
        <taxon>Autobranchia</taxon>
        <taxon>Pteriomorphia</taxon>
        <taxon>Ostreida</taxon>
        <taxon>Ostreoidea</taxon>
        <taxon>Ostreidae</taxon>
        <taxon>Magallana</taxon>
    </lineage>
</organism>
<dbReference type="EnsemblMetazoa" id="G32063.1">
    <property type="protein sequence ID" value="G32063.1:cds"/>
    <property type="gene ID" value="G32063"/>
</dbReference>
<accession>A0A8W8MAC2</accession>
<dbReference type="AlphaFoldDB" id="A0A8W8MAC2"/>